<reference evidence="2 3" key="1">
    <citation type="submission" date="2015-07" db="EMBL/GenBank/DDBJ databases">
        <title>Comparative genomics of the Sigatoka disease complex on banana suggests a link between parallel evolutionary changes in Pseudocercospora fijiensis and Pseudocercospora eumusae and increased virulence on the banana host.</title>
        <authorList>
            <person name="Chang T.-C."/>
            <person name="Salvucci A."/>
            <person name="Crous P.W."/>
            <person name="Stergiopoulos I."/>
        </authorList>
    </citation>
    <scope>NUCLEOTIDE SEQUENCE [LARGE SCALE GENOMIC DNA]</scope>
    <source>
        <strain evidence="2 3">CBS 116634</strain>
    </source>
</reference>
<gene>
    <name evidence="2" type="ORF">AC579_4432</name>
</gene>
<dbReference type="OrthoDB" id="3649185at2759"/>
<feature type="domain" description="BTB" evidence="1">
    <location>
        <begin position="35"/>
        <end position="101"/>
    </location>
</feature>
<proteinExistence type="predicted"/>
<dbReference type="SMART" id="SM00225">
    <property type="entry name" value="BTB"/>
    <property type="match status" value="1"/>
</dbReference>
<organism evidence="2 3">
    <name type="scientific">Pseudocercospora musae</name>
    <dbReference type="NCBI Taxonomy" id="113226"/>
    <lineage>
        <taxon>Eukaryota</taxon>
        <taxon>Fungi</taxon>
        <taxon>Dikarya</taxon>
        <taxon>Ascomycota</taxon>
        <taxon>Pezizomycotina</taxon>
        <taxon>Dothideomycetes</taxon>
        <taxon>Dothideomycetidae</taxon>
        <taxon>Mycosphaerellales</taxon>
        <taxon>Mycosphaerellaceae</taxon>
        <taxon>Pseudocercospora</taxon>
    </lineage>
</organism>
<keyword evidence="3" id="KW-1185">Reference proteome</keyword>
<dbReference type="InterPro" id="IPR011333">
    <property type="entry name" value="SKP1/BTB/POZ_sf"/>
</dbReference>
<evidence type="ECO:0000259" key="1">
    <source>
        <dbReference type="PROSITE" id="PS50097"/>
    </source>
</evidence>
<dbReference type="CDD" id="cd18186">
    <property type="entry name" value="BTB_POZ_ZBTB_KLHL-like"/>
    <property type="match status" value="1"/>
</dbReference>
<dbReference type="PANTHER" id="PTHR47843">
    <property type="entry name" value="BTB DOMAIN-CONTAINING PROTEIN-RELATED"/>
    <property type="match status" value="1"/>
</dbReference>
<sequence>MEGIDSSKASPGDLPNGYKPLFDNLGKLLDTGNFSDLQVTCGDSQWAVHKAIICTQSDFFNACSKNFKEAEEGVIKMPDDNKHAVDALITYLYKADYDDELAVKDLAPIVLSVHVHSIADKYNVTDLAELAAAKVAKRATTEWNTSAFADAIEEMYKTSPESSKTMQKQVVAVAAQHIKELRSQVFGIRFREVSDAIAPFSAALLGRIVDAKPKQSPFDGVKIYRCPACSQKVFMETATTQYNVYHNCNICETCQLSQNWQEWKSN</sequence>
<protein>
    <recommendedName>
        <fullName evidence="1">BTB domain-containing protein</fullName>
    </recommendedName>
</protein>
<dbReference type="PANTHER" id="PTHR47843:SF5">
    <property type="entry name" value="BTB_POZ DOMAIN PROTEIN"/>
    <property type="match status" value="1"/>
</dbReference>
<dbReference type="SUPFAM" id="SSF54695">
    <property type="entry name" value="POZ domain"/>
    <property type="match status" value="1"/>
</dbReference>
<dbReference type="Proteomes" id="UP000073492">
    <property type="component" value="Unassembled WGS sequence"/>
</dbReference>
<name>A0A139I172_9PEZI</name>
<dbReference type="InterPro" id="IPR000210">
    <property type="entry name" value="BTB/POZ_dom"/>
</dbReference>
<dbReference type="STRING" id="113226.A0A139I172"/>
<dbReference type="Pfam" id="PF00651">
    <property type="entry name" value="BTB"/>
    <property type="match status" value="1"/>
</dbReference>
<comment type="caution">
    <text evidence="2">The sequence shown here is derived from an EMBL/GenBank/DDBJ whole genome shotgun (WGS) entry which is preliminary data.</text>
</comment>
<accession>A0A139I172</accession>
<dbReference type="PROSITE" id="PS50097">
    <property type="entry name" value="BTB"/>
    <property type="match status" value="1"/>
</dbReference>
<evidence type="ECO:0000313" key="3">
    <source>
        <dbReference type="Proteomes" id="UP000073492"/>
    </source>
</evidence>
<dbReference type="EMBL" id="LFZO01000440">
    <property type="protein sequence ID" value="KXT08474.1"/>
    <property type="molecule type" value="Genomic_DNA"/>
</dbReference>
<dbReference type="Gene3D" id="3.30.710.10">
    <property type="entry name" value="Potassium Channel Kv1.1, Chain A"/>
    <property type="match status" value="1"/>
</dbReference>
<evidence type="ECO:0000313" key="2">
    <source>
        <dbReference type="EMBL" id="KXT08474.1"/>
    </source>
</evidence>
<dbReference type="AlphaFoldDB" id="A0A139I172"/>